<dbReference type="InParanoid" id="A0A1V8SUY5"/>
<comment type="caution">
    <text evidence="2">The sequence shown here is derived from an EMBL/GenBank/DDBJ whole genome shotgun (WGS) entry which is preliminary data.</text>
</comment>
<evidence type="ECO:0000313" key="2">
    <source>
        <dbReference type="EMBL" id="OQO02851.1"/>
    </source>
</evidence>
<feature type="compositionally biased region" description="Acidic residues" evidence="1">
    <location>
        <begin position="134"/>
        <end position="150"/>
    </location>
</feature>
<gene>
    <name evidence="2" type="ORF">B0A48_11134</name>
</gene>
<keyword evidence="3" id="KW-1185">Reference proteome</keyword>
<protein>
    <submittedName>
        <fullName evidence="2">Uncharacterized protein</fullName>
    </submittedName>
</protein>
<evidence type="ECO:0000313" key="3">
    <source>
        <dbReference type="Proteomes" id="UP000192596"/>
    </source>
</evidence>
<evidence type="ECO:0000256" key="1">
    <source>
        <dbReference type="SAM" id="MobiDB-lite"/>
    </source>
</evidence>
<sequence length="341" mass="39628">MAIVEASQGTPAKPRCRLLELPKELRIRIAEYVVAGSQPDLKRRNFFSWHEWGHACEAVKGRCAPFLTLTLLHTCAYFHDDVFYRMVRTSMEEILAELSTICTEWERLRTRQYVEEDDDDGTASSDDAYFSGEDGDWDDFEEDNNDDEGQGDGSEPSRDYVGEYHFEVMEVLDGWKSVVWGTGEALKVPPTKPAQSRCYLLGLPTELLFDIVDLVMEASVPPLLGRLRFPDPEDFQFYCIMLRRRCVPLLFHPLSRTCLAFRTKDIQASIRRTMAKFEAGLHALAAHWDDIDKSDGLKEWTLCWEGVHQFPRHWQWRKWDAMMQCIYVNGYIDCLREVMEE</sequence>
<reference evidence="3" key="1">
    <citation type="submission" date="2017-03" db="EMBL/GenBank/DDBJ databases">
        <title>Genomes of endolithic fungi from Antarctica.</title>
        <authorList>
            <person name="Coleine C."/>
            <person name="Masonjones S."/>
            <person name="Stajich J.E."/>
        </authorList>
    </citation>
    <scope>NUCLEOTIDE SEQUENCE [LARGE SCALE GENOMIC DNA]</scope>
    <source>
        <strain evidence="3">CCFEE 5527</strain>
    </source>
</reference>
<dbReference type="AlphaFoldDB" id="A0A1V8SUY5"/>
<proteinExistence type="predicted"/>
<dbReference type="Proteomes" id="UP000192596">
    <property type="component" value="Unassembled WGS sequence"/>
</dbReference>
<accession>A0A1V8SUY5</accession>
<feature type="region of interest" description="Disordered" evidence="1">
    <location>
        <begin position="134"/>
        <end position="158"/>
    </location>
</feature>
<dbReference type="EMBL" id="NAJO01000026">
    <property type="protein sequence ID" value="OQO02851.1"/>
    <property type="molecule type" value="Genomic_DNA"/>
</dbReference>
<name>A0A1V8SUY5_9PEZI</name>
<organism evidence="2 3">
    <name type="scientific">Cryoendolithus antarcticus</name>
    <dbReference type="NCBI Taxonomy" id="1507870"/>
    <lineage>
        <taxon>Eukaryota</taxon>
        <taxon>Fungi</taxon>
        <taxon>Dikarya</taxon>
        <taxon>Ascomycota</taxon>
        <taxon>Pezizomycotina</taxon>
        <taxon>Dothideomycetes</taxon>
        <taxon>Dothideomycetidae</taxon>
        <taxon>Cladosporiales</taxon>
        <taxon>Cladosporiaceae</taxon>
        <taxon>Cryoendolithus</taxon>
    </lineage>
</organism>